<evidence type="ECO:0000256" key="1">
    <source>
        <dbReference type="ARBA" id="ARBA00001974"/>
    </source>
</evidence>
<dbReference type="InterPro" id="IPR013786">
    <property type="entry name" value="AcylCoA_DH/ox_N"/>
</dbReference>
<feature type="domain" description="Acyl-CoA dehydrogenase/oxidase N-terminal" evidence="9">
    <location>
        <begin position="6"/>
        <end position="117"/>
    </location>
</feature>
<keyword evidence="5 6" id="KW-0560">Oxidoreductase</keyword>
<dbReference type="Proteomes" id="UP000772181">
    <property type="component" value="Unassembled WGS sequence"/>
</dbReference>
<comment type="cofactor">
    <cofactor evidence="1 6">
        <name>FAD</name>
        <dbReference type="ChEBI" id="CHEBI:57692"/>
    </cofactor>
</comment>
<keyword evidence="4 6" id="KW-0274">FAD</keyword>
<dbReference type="FunFam" id="2.40.110.10:FF:000002">
    <property type="entry name" value="Acyl-CoA dehydrogenase fadE12"/>
    <property type="match status" value="1"/>
</dbReference>
<keyword evidence="3 6" id="KW-0285">Flavoprotein</keyword>
<dbReference type="GO" id="GO:0003995">
    <property type="term" value="F:acyl-CoA dehydrogenase activity"/>
    <property type="evidence" value="ECO:0007669"/>
    <property type="project" value="InterPro"/>
</dbReference>
<reference evidence="10" key="1">
    <citation type="submission" date="2020-07" db="EMBL/GenBank/DDBJ databases">
        <title>Huge and variable diversity of episymbiotic CPR bacteria and DPANN archaea in groundwater ecosystems.</title>
        <authorList>
            <person name="He C.Y."/>
            <person name="Keren R."/>
            <person name="Whittaker M."/>
            <person name="Farag I.F."/>
            <person name="Doudna J."/>
            <person name="Cate J.H.D."/>
            <person name="Banfield J.F."/>
        </authorList>
    </citation>
    <scope>NUCLEOTIDE SEQUENCE</scope>
    <source>
        <strain evidence="10">NC_groundwater_1482_Ag_S-0.65um_47_24</strain>
    </source>
</reference>
<dbReference type="InterPro" id="IPR009075">
    <property type="entry name" value="AcylCo_DH/oxidase_C"/>
</dbReference>
<protein>
    <submittedName>
        <fullName evidence="10">Acyl-CoA dehydrogenase family protein</fullName>
    </submittedName>
</protein>
<dbReference type="PANTHER" id="PTHR43884">
    <property type="entry name" value="ACYL-COA DEHYDROGENASE"/>
    <property type="match status" value="1"/>
</dbReference>
<sequence length="377" mass="41770">MDFKFTEQQELLRKSVREFAEKEILSRVEQMEETDQEPIDLYKQMAKLNLFGITVPREYGGMGLGLMDRTIVLEEVSRISASVGMALQVFQMGISGIQDYGSEEQKKKYLPLLARGEKFSTMAVTEATGGSDPSGIETSATLDGDYWVLNGRKIFITNSHVAEVPVIIARTSSNPKAFSAFIVEKEFPGFRPGRREKKFGLHGCNTGEIILEGCKVPKTNLLGKEGDGLKVALKGISEFGRSGMAGVALGVLNGCLEASKKFATERILYGKPISALQAIQWHISDIFMDLEISRVLTYRAAWMRDQGIRCDAELAMAKYYATEGAVRSSKKAVDIHGGYGYMKEYAVQRHYRDSQILIASAGTSEIQRIIMARKALS</sequence>
<evidence type="ECO:0000313" key="10">
    <source>
        <dbReference type="EMBL" id="MBI4596569.1"/>
    </source>
</evidence>
<feature type="domain" description="Acyl-CoA dehydrogenase/oxidase C-terminal" evidence="7">
    <location>
        <begin position="226"/>
        <end position="375"/>
    </location>
</feature>
<accession>A0A933GPP8</accession>
<dbReference type="FunFam" id="1.20.140.10:FF:000004">
    <property type="entry name" value="Acyl-CoA dehydrogenase FadE25"/>
    <property type="match status" value="1"/>
</dbReference>
<dbReference type="GO" id="GO:0050660">
    <property type="term" value="F:flavin adenine dinucleotide binding"/>
    <property type="evidence" value="ECO:0007669"/>
    <property type="project" value="InterPro"/>
</dbReference>
<dbReference type="EMBL" id="JACQWF010000408">
    <property type="protein sequence ID" value="MBI4596569.1"/>
    <property type="molecule type" value="Genomic_DNA"/>
</dbReference>
<dbReference type="Gene3D" id="1.10.540.10">
    <property type="entry name" value="Acyl-CoA dehydrogenase/oxidase, N-terminal domain"/>
    <property type="match status" value="1"/>
</dbReference>
<evidence type="ECO:0000313" key="11">
    <source>
        <dbReference type="Proteomes" id="UP000772181"/>
    </source>
</evidence>
<dbReference type="FunFam" id="1.10.540.10:FF:000002">
    <property type="entry name" value="Acyl-CoA dehydrogenase FadE19"/>
    <property type="match status" value="1"/>
</dbReference>
<comment type="caution">
    <text evidence="10">The sequence shown here is derived from an EMBL/GenBank/DDBJ whole genome shotgun (WGS) entry which is preliminary data.</text>
</comment>
<dbReference type="Pfam" id="PF00441">
    <property type="entry name" value="Acyl-CoA_dh_1"/>
    <property type="match status" value="1"/>
</dbReference>
<dbReference type="Gene3D" id="2.40.110.10">
    <property type="entry name" value="Butyryl-CoA Dehydrogenase, subunit A, domain 2"/>
    <property type="match status" value="1"/>
</dbReference>
<gene>
    <name evidence="10" type="ORF">HY730_09390</name>
</gene>
<feature type="domain" description="Acyl-CoA oxidase/dehydrogenase middle" evidence="8">
    <location>
        <begin position="122"/>
        <end position="213"/>
    </location>
</feature>
<dbReference type="SUPFAM" id="SSF56645">
    <property type="entry name" value="Acyl-CoA dehydrogenase NM domain-like"/>
    <property type="match status" value="1"/>
</dbReference>
<dbReference type="InterPro" id="IPR009100">
    <property type="entry name" value="AcylCoA_DH/oxidase_NM_dom_sf"/>
</dbReference>
<dbReference type="Pfam" id="PF02770">
    <property type="entry name" value="Acyl-CoA_dh_M"/>
    <property type="match status" value="1"/>
</dbReference>
<dbReference type="Gene3D" id="1.20.140.10">
    <property type="entry name" value="Butyryl-CoA Dehydrogenase, subunit A, domain 3"/>
    <property type="match status" value="1"/>
</dbReference>
<dbReference type="AlphaFoldDB" id="A0A933GPP8"/>
<evidence type="ECO:0000256" key="3">
    <source>
        <dbReference type="ARBA" id="ARBA00022630"/>
    </source>
</evidence>
<dbReference type="InterPro" id="IPR006091">
    <property type="entry name" value="Acyl-CoA_Oxase/DH_mid-dom"/>
</dbReference>
<evidence type="ECO:0000259" key="9">
    <source>
        <dbReference type="Pfam" id="PF02771"/>
    </source>
</evidence>
<dbReference type="PANTHER" id="PTHR43884:SF12">
    <property type="entry name" value="ISOVALERYL-COA DEHYDROGENASE, MITOCHONDRIAL-RELATED"/>
    <property type="match status" value="1"/>
</dbReference>
<evidence type="ECO:0000259" key="8">
    <source>
        <dbReference type="Pfam" id="PF02770"/>
    </source>
</evidence>
<dbReference type="Pfam" id="PF02771">
    <property type="entry name" value="Acyl-CoA_dh_N"/>
    <property type="match status" value="1"/>
</dbReference>
<evidence type="ECO:0000256" key="4">
    <source>
        <dbReference type="ARBA" id="ARBA00022827"/>
    </source>
</evidence>
<proteinExistence type="inferred from homology"/>
<dbReference type="SUPFAM" id="SSF47203">
    <property type="entry name" value="Acyl-CoA dehydrogenase C-terminal domain-like"/>
    <property type="match status" value="1"/>
</dbReference>
<dbReference type="PROSITE" id="PS00073">
    <property type="entry name" value="ACYL_COA_DH_2"/>
    <property type="match status" value="1"/>
</dbReference>
<evidence type="ECO:0000256" key="6">
    <source>
        <dbReference type="RuleBase" id="RU362125"/>
    </source>
</evidence>
<evidence type="ECO:0000256" key="5">
    <source>
        <dbReference type="ARBA" id="ARBA00023002"/>
    </source>
</evidence>
<dbReference type="InterPro" id="IPR036250">
    <property type="entry name" value="AcylCo_DH-like_C"/>
</dbReference>
<evidence type="ECO:0000256" key="2">
    <source>
        <dbReference type="ARBA" id="ARBA00009347"/>
    </source>
</evidence>
<dbReference type="InterPro" id="IPR006089">
    <property type="entry name" value="Acyl-CoA_DH_CS"/>
</dbReference>
<dbReference type="InterPro" id="IPR046373">
    <property type="entry name" value="Acyl-CoA_Oxase/DH_mid-dom_sf"/>
</dbReference>
<dbReference type="InterPro" id="IPR037069">
    <property type="entry name" value="AcylCoA_DH/ox_N_sf"/>
</dbReference>
<organism evidence="10 11">
    <name type="scientific">Tectimicrobiota bacterium</name>
    <dbReference type="NCBI Taxonomy" id="2528274"/>
    <lineage>
        <taxon>Bacteria</taxon>
        <taxon>Pseudomonadati</taxon>
        <taxon>Nitrospinota/Tectimicrobiota group</taxon>
        <taxon>Candidatus Tectimicrobiota</taxon>
    </lineage>
</organism>
<comment type="similarity">
    <text evidence="2 6">Belongs to the acyl-CoA dehydrogenase family.</text>
</comment>
<name>A0A933GPP8_UNCTE</name>
<dbReference type="PROSITE" id="PS00072">
    <property type="entry name" value="ACYL_COA_DH_1"/>
    <property type="match status" value="1"/>
</dbReference>
<evidence type="ECO:0000259" key="7">
    <source>
        <dbReference type="Pfam" id="PF00441"/>
    </source>
</evidence>